<dbReference type="eggNOG" id="ENOG5032WBP">
    <property type="taxonomic scope" value="Bacteria"/>
</dbReference>
<dbReference type="Proteomes" id="UP000004946">
    <property type="component" value="Chromosome"/>
</dbReference>
<feature type="transmembrane region" description="Helical" evidence="1">
    <location>
        <begin position="231"/>
        <end position="250"/>
    </location>
</feature>
<feature type="transmembrane region" description="Helical" evidence="1">
    <location>
        <begin position="120"/>
        <end position="138"/>
    </location>
</feature>
<dbReference type="PATRIC" id="fig|864564.6.peg.1181"/>
<evidence type="ECO:0008006" key="4">
    <source>
        <dbReference type="Google" id="ProtNLM"/>
    </source>
</evidence>
<evidence type="ECO:0000313" key="3">
    <source>
        <dbReference type="Proteomes" id="UP000004946"/>
    </source>
</evidence>
<gene>
    <name evidence="2" type="ORF">HMPREF0620_0529</name>
</gene>
<keyword evidence="1" id="KW-1133">Transmembrane helix</keyword>
<feature type="transmembrane region" description="Helical" evidence="1">
    <location>
        <begin position="147"/>
        <end position="166"/>
    </location>
</feature>
<dbReference type="HOGENOM" id="CLU_074054_1_0_11"/>
<evidence type="ECO:0000256" key="1">
    <source>
        <dbReference type="SAM" id="Phobius"/>
    </source>
</evidence>
<feature type="transmembrane region" description="Helical" evidence="1">
    <location>
        <begin position="21"/>
        <end position="41"/>
    </location>
</feature>
<keyword evidence="1" id="KW-0812">Transmembrane</keyword>
<sequence length="254" mass="28916">MPMSSEPKKRKGRIHKGNSDFRLSLFVVLFMALSMVATVMVGNDGLTLGKIPMPVLTVAVLCEAASWMALPLVAWLFLDHYENWGLKPRYVGFLLALGLICEPLYDYVSSGTWVDLRSQNPVLALAVCAFVLAIWDWLGRFESFTRWIWRIIAVIIGLTWIFVFRLGFRQELLYQGISLLGFVLIFRALGDKENTMTYAAGVWGALGMLMPGIGVLFIHARNDEECYPHPFFRWMLFFAYPLLLVAFALIRFAM</sequence>
<protein>
    <recommendedName>
        <fullName evidence="4">Protein TraX</fullName>
    </recommendedName>
</protein>
<dbReference type="AlphaFoldDB" id="E6K143"/>
<feature type="transmembrane region" description="Helical" evidence="1">
    <location>
        <begin position="172"/>
        <end position="190"/>
    </location>
</feature>
<evidence type="ECO:0000313" key="2">
    <source>
        <dbReference type="EMBL" id="EFT83524.1"/>
    </source>
</evidence>
<comment type="caution">
    <text evidence="2">The sequence shown here is derived from an EMBL/GenBank/DDBJ whole genome shotgun (WGS) entry which is preliminary data.</text>
</comment>
<organism evidence="2 3">
    <name type="scientific">Parascardovia denticolens DSM 10105 = JCM 12538</name>
    <dbReference type="NCBI Taxonomy" id="864564"/>
    <lineage>
        <taxon>Bacteria</taxon>
        <taxon>Bacillati</taxon>
        <taxon>Actinomycetota</taxon>
        <taxon>Actinomycetes</taxon>
        <taxon>Bifidobacteriales</taxon>
        <taxon>Bifidobacteriaceae</taxon>
        <taxon>Parascardovia</taxon>
    </lineage>
</organism>
<keyword evidence="3" id="KW-1185">Reference proteome</keyword>
<dbReference type="KEGG" id="pdo:PSDT_1085"/>
<feature type="transmembrane region" description="Helical" evidence="1">
    <location>
        <begin position="90"/>
        <end position="108"/>
    </location>
</feature>
<proteinExistence type="predicted"/>
<keyword evidence="1" id="KW-0472">Membrane</keyword>
<reference evidence="2 3" key="1">
    <citation type="submission" date="2010-12" db="EMBL/GenBank/DDBJ databases">
        <authorList>
            <person name="Muzny D."/>
            <person name="Qin X."/>
            <person name="Buhay C."/>
            <person name="Dugan-Rocha S."/>
            <person name="Ding Y."/>
            <person name="Chen G."/>
            <person name="Hawes A."/>
            <person name="Holder M."/>
            <person name="Jhangiani S."/>
            <person name="Johnson A."/>
            <person name="Khan Z."/>
            <person name="Li Z."/>
            <person name="Liu W."/>
            <person name="Liu X."/>
            <person name="Perez L."/>
            <person name="Shen H."/>
            <person name="Wang Q."/>
            <person name="Watt J."/>
            <person name="Xi L."/>
            <person name="Xin Y."/>
            <person name="Zhou J."/>
            <person name="Deng J."/>
            <person name="Jiang H."/>
            <person name="Liu Y."/>
            <person name="Qu J."/>
            <person name="Song X.-Z."/>
            <person name="Zhang L."/>
            <person name="Villasana D."/>
            <person name="Johnson A."/>
            <person name="Liu J."/>
            <person name="Liyanage D."/>
            <person name="Lorensuhewa L."/>
            <person name="Robinson T."/>
            <person name="Song A."/>
            <person name="Song B.-B."/>
            <person name="Dinh H."/>
            <person name="Thornton R."/>
            <person name="Coyle M."/>
            <person name="Francisco L."/>
            <person name="Jackson L."/>
            <person name="Javaid M."/>
            <person name="Korchina V."/>
            <person name="Kovar C."/>
            <person name="Mata R."/>
            <person name="Mathew T."/>
            <person name="Ngo R."/>
            <person name="Nguyen L."/>
            <person name="Nguyen N."/>
            <person name="Okwuonu G."/>
            <person name="Ongeri F."/>
            <person name="Pham C."/>
            <person name="Simmons D."/>
            <person name="Wilczek-Boney K."/>
            <person name="Hale W."/>
            <person name="Jakkamsetti A."/>
            <person name="Pham P."/>
            <person name="Ruth R."/>
            <person name="San Lucas F."/>
            <person name="Warren J."/>
            <person name="Zhang J."/>
            <person name="Zhao Z."/>
            <person name="Zhou C."/>
            <person name="Zhu D."/>
            <person name="Lee S."/>
            <person name="Bess C."/>
            <person name="Blankenburg K."/>
            <person name="Forbes L."/>
            <person name="Fu Q."/>
            <person name="Gubbala S."/>
            <person name="Hirani K."/>
            <person name="Jayaseelan J.C."/>
            <person name="Lara F."/>
            <person name="Munidasa M."/>
            <person name="Palculict T."/>
            <person name="Patil S."/>
            <person name="Pu L.-L."/>
            <person name="Saada N."/>
            <person name="Tang L."/>
            <person name="Weissenberger G."/>
            <person name="Zhu Y."/>
            <person name="Hemphill L."/>
            <person name="Shang Y."/>
            <person name="Youmans B."/>
            <person name="Ayvaz T."/>
            <person name="Ross M."/>
            <person name="Santibanez J."/>
            <person name="Aqrawi P."/>
            <person name="Gross S."/>
            <person name="Joshi V."/>
            <person name="Fowler G."/>
            <person name="Nazareth L."/>
            <person name="Reid J."/>
            <person name="Worley K."/>
            <person name="Petrosino J."/>
            <person name="Highlander S."/>
            <person name="Gibbs R."/>
        </authorList>
    </citation>
    <scope>NUCLEOTIDE SEQUENCE [LARGE SCALE GENOMIC DNA]</scope>
    <source>
        <strain evidence="2 3">DSM 10105</strain>
    </source>
</reference>
<dbReference type="EMBL" id="AEON01000001">
    <property type="protein sequence ID" value="EFT83524.1"/>
    <property type="molecule type" value="Genomic_DNA"/>
</dbReference>
<accession>E6K143</accession>
<feature type="transmembrane region" description="Helical" evidence="1">
    <location>
        <begin position="53"/>
        <end position="78"/>
    </location>
</feature>
<dbReference type="RefSeq" id="WP_006288931.1">
    <property type="nucleotide sequence ID" value="NZ_AP012333.1"/>
</dbReference>
<name>E6K143_PARDN</name>
<feature type="transmembrane region" description="Helical" evidence="1">
    <location>
        <begin position="197"/>
        <end position="219"/>
    </location>
</feature>